<keyword evidence="2" id="KW-1185">Reference proteome</keyword>
<sequence length="66" mass="7839">LILSNWSAGMMRYHAPIPGKGLRCMLIEQGFRVLHIEEFKMMTWCPYYGEGKLQKFLDVDNPRQHR</sequence>
<organism evidence="1 2">
    <name type="scientific">Coemansia reversa (strain ATCC 12441 / NRRL 1564)</name>
    <dbReference type="NCBI Taxonomy" id="763665"/>
    <lineage>
        <taxon>Eukaryota</taxon>
        <taxon>Fungi</taxon>
        <taxon>Fungi incertae sedis</taxon>
        <taxon>Zoopagomycota</taxon>
        <taxon>Kickxellomycotina</taxon>
        <taxon>Kickxellomycetes</taxon>
        <taxon>Kickxellales</taxon>
        <taxon>Kickxellaceae</taxon>
        <taxon>Coemansia</taxon>
    </lineage>
</organism>
<name>A0A2G5B8D3_COERN</name>
<protein>
    <submittedName>
        <fullName evidence="1">Uncharacterized protein</fullName>
    </submittedName>
</protein>
<proteinExistence type="predicted"/>
<accession>A0A2G5B8D3</accession>
<gene>
    <name evidence="1" type="ORF">COEREDRAFT_44980</name>
</gene>
<reference evidence="1 2" key="1">
    <citation type="journal article" date="2015" name="Genome Biol. Evol.">
        <title>Phylogenomic analyses indicate that early fungi evolved digesting cell walls of algal ancestors of land plants.</title>
        <authorList>
            <person name="Chang Y."/>
            <person name="Wang S."/>
            <person name="Sekimoto S."/>
            <person name="Aerts A.L."/>
            <person name="Choi C."/>
            <person name="Clum A."/>
            <person name="LaButti K.M."/>
            <person name="Lindquist E.A."/>
            <person name="Yee Ngan C."/>
            <person name="Ohm R.A."/>
            <person name="Salamov A.A."/>
            <person name="Grigoriev I.V."/>
            <person name="Spatafora J.W."/>
            <person name="Berbee M.L."/>
        </authorList>
    </citation>
    <scope>NUCLEOTIDE SEQUENCE [LARGE SCALE GENOMIC DNA]</scope>
    <source>
        <strain evidence="1 2">NRRL 1564</strain>
    </source>
</reference>
<feature type="non-terminal residue" evidence="1">
    <location>
        <position position="1"/>
    </location>
</feature>
<dbReference type="AlphaFoldDB" id="A0A2G5B8D3"/>
<dbReference type="Proteomes" id="UP000242474">
    <property type="component" value="Unassembled WGS sequence"/>
</dbReference>
<evidence type="ECO:0000313" key="2">
    <source>
        <dbReference type="Proteomes" id="UP000242474"/>
    </source>
</evidence>
<dbReference type="EMBL" id="KZ303508">
    <property type="protein sequence ID" value="PIA15286.1"/>
    <property type="molecule type" value="Genomic_DNA"/>
</dbReference>
<dbReference type="OrthoDB" id="2210431at2759"/>
<evidence type="ECO:0000313" key="1">
    <source>
        <dbReference type="EMBL" id="PIA15286.1"/>
    </source>
</evidence>